<feature type="domain" description="HPt" evidence="3">
    <location>
        <begin position="21"/>
        <end position="114"/>
    </location>
</feature>
<dbReference type="InterPro" id="IPR008207">
    <property type="entry name" value="Sig_transdc_His_kin_Hpt_dom"/>
</dbReference>
<evidence type="ECO:0000256" key="1">
    <source>
        <dbReference type="ARBA" id="ARBA00023012"/>
    </source>
</evidence>
<protein>
    <submittedName>
        <fullName evidence="4">Hpt domain-containing protein</fullName>
    </submittedName>
</protein>
<accession>A0A5P2HEW4</accession>
<reference evidence="4 5" key="1">
    <citation type="submission" date="2019-09" db="EMBL/GenBank/DDBJ databases">
        <title>FDA dAtabase for Regulatory Grade micrObial Sequences (FDA-ARGOS): Supporting development and validation of Infectious Disease Dx tests.</title>
        <authorList>
            <person name="Sciortino C."/>
            <person name="Tallon L."/>
            <person name="Sadzewicz L."/>
            <person name="Vavikolanu K."/>
            <person name="Mehta A."/>
            <person name="Aluvathingal J."/>
            <person name="Nadendla S."/>
            <person name="Nandy P."/>
            <person name="Geyer C."/>
            <person name="Yan Y."/>
            <person name="Sichtig H."/>
        </authorList>
    </citation>
    <scope>NUCLEOTIDE SEQUENCE [LARGE SCALE GENOMIC DNA]</scope>
    <source>
        <strain evidence="4 5">FDAARGOS_664</strain>
    </source>
</reference>
<evidence type="ECO:0000313" key="4">
    <source>
        <dbReference type="EMBL" id="QET05689.1"/>
    </source>
</evidence>
<dbReference type="Pfam" id="PF01627">
    <property type="entry name" value="Hpt"/>
    <property type="match status" value="1"/>
</dbReference>
<proteinExistence type="predicted"/>
<name>A0A5P2HEW4_9BURK</name>
<dbReference type="EMBL" id="CP044067">
    <property type="protein sequence ID" value="QET05689.1"/>
    <property type="molecule type" value="Genomic_DNA"/>
</dbReference>
<keyword evidence="2" id="KW-0597">Phosphoprotein</keyword>
<dbReference type="PROSITE" id="PS50894">
    <property type="entry name" value="HPT"/>
    <property type="match status" value="1"/>
</dbReference>
<organism evidence="4 5">
    <name type="scientific">Cupriavidus pauculus</name>
    <dbReference type="NCBI Taxonomy" id="82633"/>
    <lineage>
        <taxon>Bacteria</taxon>
        <taxon>Pseudomonadati</taxon>
        <taxon>Pseudomonadota</taxon>
        <taxon>Betaproteobacteria</taxon>
        <taxon>Burkholderiales</taxon>
        <taxon>Burkholderiaceae</taxon>
        <taxon>Cupriavidus</taxon>
    </lineage>
</organism>
<dbReference type="AlphaFoldDB" id="A0A5P2HEW4"/>
<keyword evidence="1" id="KW-0902">Two-component regulatory system</keyword>
<dbReference type="SUPFAM" id="SSF47226">
    <property type="entry name" value="Histidine-containing phosphotransfer domain, HPT domain"/>
    <property type="match status" value="1"/>
</dbReference>
<dbReference type="GO" id="GO:0004672">
    <property type="term" value="F:protein kinase activity"/>
    <property type="evidence" value="ECO:0007669"/>
    <property type="project" value="UniProtKB-ARBA"/>
</dbReference>
<dbReference type="GO" id="GO:0000160">
    <property type="term" value="P:phosphorelay signal transduction system"/>
    <property type="evidence" value="ECO:0007669"/>
    <property type="project" value="UniProtKB-KW"/>
</dbReference>
<dbReference type="OrthoDB" id="982275at2"/>
<evidence type="ECO:0000259" key="3">
    <source>
        <dbReference type="PROSITE" id="PS50894"/>
    </source>
</evidence>
<dbReference type="SMART" id="SM00073">
    <property type="entry name" value="HPT"/>
    <property type="match status" value="1"/>
</dbReference>
<feature type="modified residue" description="Phosphohistidine" evidence="2">
    <location>
        <position position="60"/>
    </location>
</feature>
<dbReference type="CDD" id="cd00088">
    <property type="entry name" value="HPT"/>
    <property type="match status" value="1"/>
</dbReference>
<evidence type="ECO:0000256" key="2">
    <source>
        <dbReference type="PROSITE-ProRule" id="PRU00110"/>
    </source>
</evidence>
<dbReference type="Gene3D" id="1.20.120.160">
    <property type="entry name" value="HPT domain"/>
    <property type="match status" value="1"/>
</dbReference>
<dbReference type="RefSeq" id="WP_150376094.1">
    <property type="nucleotide sequence ID" value="NZ_CP044067.1"/>
</dbReference>
<gene>
    <name evidence="4" type="ORF">FOB72_27290</name>
</gene>
<dbReference type="Proteomes" id="UP000322822">
    <property type="component" value="Chromosome 2"/>
</dbReference>
<evidence type="ECO:0000313" key="5">
    <source>
        <dbReference type="Proteomes" id="UP000322822"/>
    </source>
</evidence>
<sequence>MTGRIGANDIGPALGGITRGDGALFRELVDRLLQAMAEDLAGLSRAVNAGDWRAAASHVHRIKGSGGLTRYPAMVAAAEDLEQALGRARPVAIRRRMPRFLEAAGALDAELRRLAIGTDAGDAASKSSIF</sequence>
<dbReference type="InterPro" id="IPR036641">
    <property type="entry name" value="HPT_dom_sf"/>
</dbReference>